<gene>
    <name evidence="2" type="ORF">A4U43_C05F3520</name>
</gene>
<dbReference type="EMBL" id="CM007385">
    <property type="protein sequence ID" value="ONK67763.1"/>
    <property type="molecule type" value="Genomic_DNA"/>
</dbReference>
<keyword evidence="3" id="KW-1185">Reference proteome</keyword>
<feature type="region of interest" description="Disordered" evidence="1">
    <location>
        <begin position="25"/>
        <end position="98"/>
    </location>
</feature>
<feature type="compositionally biased region" description="Basic and acidic residues" evidence="1">
    <location>
        <begin position="74"/>
        <end position="95"/>
    </location>
</feature>
<organism evidence="2 3">
    <name type="scientific">Asparagus officinalis</name>
    <name type="common">Garden asparagus</name>
    <dbReference type="NCBI Taxonomy" id="4686"/>
    <lineage>
        <taxon>Eukaryota</taxon>
        <taxon>Viridiplantae</taxon>
        <taxon>Streptophyta</taxon>
        <taxon>Embryophyta</taxon>
        <taxon>Tracheophyta</taxon>
        <taxon>Spermatophyta</taxon>
        <taxon>Magnoliopsida</taxon>
        <taxon>Liliopsida</taxon>
        <taxon>Asparagales</taxon>
        <taxon>Asparagaceae</taxon>
        <taxon>Asparagoideae</taxon>
        <taxon>Asparagus</taxon>
    </lineage>
</organism>
<evidence type="ECO:0000256" key="1">
    <source>
        <dbReference type="SAM" id="MobiDB-lite"/>
    </source>
</evidence>
<reference evidence="3" key="1">
    <citation type="journal article" date="2017" name="Nat. Commun.">
        <title>The asparagus genome sheds light on the origin and evolution of a young Y chromosome.</title>
        <authorList>
            <person name="Harkess A."/>
            <person name="Zhou J."/>
            <person name="Xu C."/>
            <person name="Bowers J.E."/>
            <person name="Van der Hulst R."/>
            <person name="Ayyampalayam S."/>
            <person name="Mercati F."/>
            <person name="Riccardi P."/>
            <person name="McKain M.R."/>
            <person name="Kakrana A."/>
            <person name="Tang H."/>
            <person name="Ray J."/>
            <person name="Groenendijk J."/>
            <person name="Arikit S."/>
            <person name="Mathioni S.M."/>
            <person name="Nakano M."/>
            <person name="Shan H."/>
            <person name="Telgmann-Rauber A."/>
            <person name="Kanno A."/>
            <person name="Yue Z."/>
            <person name="Chen H."/>
            <person name="Li W."/>
            <person name="Chen Y."/>
            <person name="Xu X."/>
            <person name="Zhang Y."/>
            <person name="Luo S."/>
            <person name="Chen H."/>
            <person name="Gao J."/>
            <person name="Mao Z."/>
            <person name="Pires J.C."/>
            <person name="Luo M."/>
            <person name="Kudrna D."/>
            <person name="Wing R.A."/>
            <person name="Meyers B.C."/>
            <person name="Yi K."/>
            <person name="Kong H."/>
            <person name="Lavrijsen P."/>
            <person name="Sunseri F."/>
            <person name="Falavigna A."/>
            <person name="Ye Y."/>
            <person name="Leebens-Mack J.H."/>
            <person name="Chen G."/>
        </authorList>
    </citation>
    <scope>NUCLEOTIDE SEQUENCE [LARGE SCALE GENOMIC DNA]</scope>
    <source>
        <strain evidence="3">cv. DH0086</strain>
    </source>
</reference>
<accession>A0A5P1EQ34</accession>
<proteinExistence type="predicted"/>
<name>A0A5P1EQ34_ASPOF</name>
<dbReference type="AlphaFoldDB" id="A0A5P1EQ34"/>
<evidence type="ECO:0000313" key="3">
    <source>
        <dbReference type="Proteomes" id="UP000243459"/>
    </source>
</evidence>
<protein>
    <submittedName>
        <fullName evidence="2">Uncharacterized protein</fullName>
    </submittedName>
</protein>
<evidence type="ECO:0000313" key="2">
    <source>
        <dbReference type="EMBL" id="ONK67763.1"/>
    </source>
</evidence>
<dbReference type="Gramene" id="ONK67763">
    <property type="protein sequence ID" value="ONK67763"/>
    <property type="gene ID" value="A4U43_C05F3520"/>
</dbReference>
<sequence length="111" mass="12799">MLVVNQLSVDDDDQFWTLVHKKAQTLEQSRARAKSTNSQESEDESDFELPTQKQGRELIGTSTTNSFAAPQRPPECKASSEERFIPFNPPDHHESNPQPCTYHLLECPWRW</sequence>
<dbReference type="Proteomes" id="UP000243459">
    <property type="component" value="Chromosome 5"/>
</dbReference>